<sequence length="789" mass="88451">MGKLFPEYNPEPASQPVPEPRRNSVVKQSIPTINLNSPGQSFVDLHLMELSALTRTSSEDKGNVLAIVTFPKNDHPKPRACDGHSWDEDFRIRMSYDKLMSLGSSKISAMFRPKAQERFHRALNITKLPDGIEYVLDFTPPSEGPELADLTAMLWLPRMVKLWFLAGYYLPDEMLDRGCVSAWQRPMANNAVGCVLTLGHDDVCKLSNCLHELCQSDPKKDLAGIFDEDPLIQGSQIPRFRKIDDYCPIRHRVSIMRVLRAINGHDLLLNSAVRMWTVAQVAIALEVPGVVVDPVMQWLTAPPNTKFLEICPEKAFQLAYALKIPNVLIASFKILVSETAIDYAATIRSPRLPSKTWVQRRRDDYGDFPSDPIEYGSRALLERISSKLQLLLSDNVFDVLSPRNPEWERFKELAPLIDAVKEPHPLKLAYQTLRKAVVSAFHQTVQLALRLLIKPNHVELITAQRRHYLSTREGILIENLYSQLNDTQRALTPMFWATLRGLDLSAECLDKFYEGQTLKHHIATFNEEYWRAQQKKELMDCRNVLELVGNAFVGFRFFSALSNRLGDYCYSIIDRNNDSEFPFFLSDHLLLTLEDSELKYLPIWANGLDDGTGGVFQEVIPPAEMGPSEPGPAYHTGYTVASQGGSSDMSSYASTIAPSDLNLAGLDIDDATVARSLSAQQSVSTMSNGPGINTRRVVAAPSEMSFEQFSAEDDVEFAEAAYEVPVEHQLQGQALERYVEDLPSSSSTSSNTEGQEAELRDFSADDDDDDDGTSTLDGFEEVDSWTAEV</sequence>
<feature type="region of interest" description="Disordered" evidence="1">
    <location>
        <begin position="740"/>
        <end position="789"/>
    </location>
</feature>
<accession>A0AAN7H7X5</accession>
<dbReference type="AlphaFoldDB" id="A0AAN7H7X5"/>
<evidence type="ECO:0000313" key="3">
    <source>
        <dbReference type="Proteomes" id="UP001301958"/>
    </source>
</evidence>
<keyword evidence="3" id="KW-1185">Reference proteome</keyword>
<name>A0AAN7H7X5_9PEZI</name>
<reference evidence="2" key="2">
    <citation type="submission" date="2023-05" db="EMBL/GenBank/DDBJ databases">
        <authorList>
            <consortium name="Lawrence Berkeley National Laboratory"/>
            <person name="Steindorff A."/>
            <person name="Hensen N."/>
            <person name="Bonometti L."/>
            <person name="Westerberg I."/>
            <person name="Brannstrom I.O."/>
            <person name="Guillou S."/>
            <person name="Cros-Aarteil S."/>
            <person name="Calhoun S."/>
            <person name="Haridas S."/>
            <person name="Kuo A."/>
            <person name="Mondo S."/>
            <person name="Pangilinan J."/>
            <person name="Riley R."/>
            <person name="Labutti K."/>
            <person name="Andreopoulos B."/>
            <person name="Lipzen A."/>
            <person name="Chen C."/>
            <person name="Yanf M."/>
            <person name="Daum C."/>
            <person name="Ng V."/>
            <person name="Clum A."/>
            <person name="Ohm R."/>
            <person name="Martin F."/>
            <person name="Silar P."/>
            <person name="Natvig D."/>
            <person name="Lalanne C."/>
            <person name="Gautier V."/>
            <person name="Ament-Velasquez S.L."/>
            <person name="Kruys A."/>
            <person name="Hutchinson M.I."/>
            <person name="Powell A.J."/>
            <person name="Barry K."/>
            <person name="Miller A.N."/>
            <person name="Grigoriev I.V."/>
            <person name="Debuchy R."/>
            <person name="Gladieux P."/>
            <person name="Thoren M.H."/>
            <person name="Johannesson H."/>
        </authorList>
    </citation>
    <scope>NUCLEOTIDE SEQUENCE</scope>
    <source>
        <strain evidence="2">CBS 990.96</strain>
    </source>
</reference>
<evidence type="ECO:0000256" key="1">
    <source>
        <dbReference type="SAM" id="MobiDB-lite"/>
    </source>
</evidence>
<dbReference type="Proteomes" id="UP001301958">
    <property type="component" value="Unassembled WGS sequence"/>
</dbReference>
<feature type="region of interest" description="Disordered" evidence="1">
    <location>
        <begin position="1"/>
        <end position="24"/>
    </location>
</feature>
<gene>
    <name evidence="2" type="ORF">QBC38DRAFT_354945</name>
</gene>
<comment type="caution">
    <text evidence="2">The sequence shown here is derived from an EMBL/GenBank/DDBJ whole genome shotgun (WGS) entry which is preliminary data.</text>
</comment>
<evidence type="ECO:0000313" key="2">
    <source>
        <dbReference type="EMBL" id="KAK4231365.1"/>
    </source>
</evidence>
<reference evidence="2" key="1">
    <citation type="journal article" date="2023" name="Mol. Phylogenet. Evol.">
        <title>Genome-scale phylogeny and comparative genomics of the fungal order Sordariales.</title>
        <authorList>
            <person name="Hensen N."/>
            <person name="Bonometti L."/>
            <person name="Westerberg I."/>
            <person name="Brannstrom I.O."/>
            <person name="Guillou S."/>
            <person name="Cros-Aarteil S."/>
            <person name="Calhoun S."/>
            <person name="Haridas S."/>
            <person name="Kuo A."/>
            <person name="Mondo S."/>
            <person name="Pangilinan J."/>
            <person name="Riley R."/>
            <person name="LaButti K."/>
            <person name="Andreopoulos B."/>
            <person name="Lipzen A."/>
            <person name="Chen C."/>
            <person name="Yan M."/>
            <person name="Daum C."/>
            <person name="Ng V."/>
            <person name="Clum A."/>
            <person name="Steindorff A."/>
            <person name="Ohm R.A."/>
            <person name="Martin F."/>
            <person name="Silar P."/>
            <person name="Natvig D.O."/>
            <person name="Lalanne C."/>
            <person name="Gautier V."/>
            <person name="Ament-Velasquez S.L."/>
            <person name="Kruys A."/>
            <person name="Hutchinson M.I."/>
            <person name="Powell A.J."/>
            <person name="Barry K."/>
            <person name="Miller A.N."/>
            <person name="Grigoriev I.V."/>
            <person name="Debuchy R."/>
            <person name="Gladieux P."/>
            <person name="Hiltunen Thoren M."/>
            <person name="Johannesson H."/>
        </authorList>
    </citation>
    <scope>NUCLEOTIDE SEQUENCE</scope>
    <source>
        <strain evidence="2">CBS 990.96</strain>
    </source>
</reference>
<protein>
    <submittedName>
        <fullName evidence="2">Uncharacterized protein</fullName>
    </submittedName>
</protein>
<feature type="compositionally biased region" description="Acidic residues" evidence="1">
    <location>
        <begin position="764"/>
        <end position="783"/>
    </location>
</feature>
<organism evidence="2 3">
    <name type="scientific">Podospora fimiseda</name>
    <dbReference type="NCBI Taxonomy" id="252190"/>
    <lineage>
        <taxon>Eukaryota</taxon>
        <taxon>Fungi</taxon>
        <taxon>Dikarya</taxon>
        <taxon>Ascomycota</taxon>
        <taxon>Pezizomycotina</taxon>
        <taxon>Sordariomycetes</taxon>
        <taxon>Sordariomycetidae</taxon>
        <taxon>Sordariales</taxon>
        <taxon>Podosporaceae</taxon>
        <taxon>Podospora</taxon>
    </lineage>
</organism>
<dbReference type="EMBL" id="MU865293">
    <property type="protein sequence ID" value="KAK4231365.1"/>
    <property type="molecule type" value="Genomic_DNA"/>
</dbReference>
<proteinExistence type="predicted"/>